<dbReference type="GO" id="GO:0004386">
    <property type="term" value="F:helicase activity"/>
    <property type="evidence" value="ECO:0007669"/>
    <property type="project" value="UniProtKB-KW"/>
</dbReference>
<dbReference type="InterPro" id="IPR045055">
    <property type="entry name" value="DNA2/NAM7-like"/>
</dbReference>
<dbReference type="FunFam" id="3.40.50.300:FF:000326">
    <property type="entry name" value="P-loop containing nucleoside triphosphate hydrolase"/>
    <property type="match status" value="1"/>
</dbReference>
<dbReference type="Gene3D" id="3.40.50.300">
    <property type="entry name" value="P-loop containing nucleotide triphosphate hydrolases"/>
    <property type="match status" value="1"/>
</dbReference>
<evidence type="ECO:0000256" key="5">
    <source>
        <dbReference type="SAM" id="SignalP"/>
    </source>
</evidence>
<dbReference type="InterPro" id="IPR027417">
    <property type="entry name" value="P-loop_NTPase"/>
</dbReference>
<organism evidence="8 9">
    <name type="scientific">Cucumis melo var. makuwa</name>
    <name type="common">Oriental melon</name>
    <dbReference type="NCBI Taxonomy" id="1194695"/>
    <lineage>
        <taxon>Eukaryota</taxon>
        <taxon>Viridiplantae</taxon>
        <taxon>Streptophyta</taxon>
        <taxon>Embryophyta</taxon>
        <taxon>Tracheophyta</taxon>
        <taxon>Spermatophyta</taxon>
        <taxon>Magnoliopsida</taxon>
        <taxon>eudicotyledons</taxon>
        <taxon>Gunneridae</taxon>
        <taxon>Pentapetalae</taxon>
        <taxon>rosids</taxon>
        <taxon>fabids</taxon>
        <taxon>Cucurbitales</taxon>
        <taxon>Cucurbitaceae</taxon>
        <taxon>Benincaseae</taxon>
        <taxon>Cucumis</taxon>
    </lineage>
</organism>
<evidence type="ECO:0000256" key="2">
    <source>
        <dbReference type="ARBA" id="ARBA00022801"/>
    </source>
</evidence>
<evidence type="ECO:0000313" key="8">
    <source>
        <dbReference type="EMBL" id="TYK14399.1"/>
    </source>
</evidence>
<dbReference type="AlphaFoldDB" id="A0A5D3CVW3"/>
<dbReference type="InterPro" id="IPR047187">
    <property type="entry name" value="SF1_C_Upf1"/>
</dbReference>
<feature type="domain" description="DNA2/NAM7 helicase-like C-terminal" evidence="6">
    <location>
        <begin position="107"/>
        <end position="228"/>
    </location>
</feature>
<dbReference type="Proteomes" id="UP000321947">
    <property type="component" value="Unassembled WGS sequence"/>
</dbReference>
<dbReference type="GO" id="GO:0005524">
    <property type="term" value="F:ATP binding"/>
    <property type="evidence" value="ECO:0007669"/>
    <property type="project" value="UniProtKB-KW"/>
</dbReference>
<dbReference type="InterPro" id="IPR041679">
    <property type="entry name" value="DNA2/NAM7-like_C"/>
</dbReference>
<dbReference type="EMBL" id="SSTD01015562">
    <property type="protein sequence ID" value="TYK02546.1"/>
    <property type="molecule type" value="Genomic_DNA"/>
</dbReference>
<keyword evidence="2" id="KW-0378">Hydrolase</keyword>
<dbReference type="GO" id="GO:0005694">
    <property type="term" value="C:chromosome"/>
    <property type="evidence" value="ECO:0007669"/>
    <property type="project" value="UniProtKB-ARBA"/>
</dbReference>
<evidence type="ECO:0000313" key="9">
    <source>
        <dbReference type="Proteomes" id="UP000321947"/>
    </source>
</evidence>
<dbReference type="PANTHER" id="PTHR10887">
    <property type="entry name" value="DNA2/NAM7 HELICASE FAMILY"/>
    <property type="match status" value="1"/>
</dbReference>
<evidence type="ECO:0000313" key="7">
    <source>
        <dbReference type="EMBL" id="TYK02546.1"/>
    </source>
</evidence>
<sequence>MGEALIDLKCHCLLVLRTLLVSLDEIEVPSKLSKNSIEKFCFQKASLIFSTASNSFKLNSVKKNSLNLVVVDEAAQLKECESLVPLQLQHITHALLVGDEFQLPATIKSKSKKNTVEVIVVTQIIQMLYKAWCKNKNDISIGVISPYNAQVSSIQEKLGRKYEKNNNEGFRVKVKSIDGFQGGEEDVIIISTVRSNNGHNIGFLSNKQRTNVALTRARFCLWIVGDAKTLGKSNSEWRDIINDAKTRQCFFNVEENKELANEMRMIKTWQICDIKQEILKLDNIYNNNHYGRV</sequence>
<keyword evidence="5" id="KW-0732">Signal</keyword>
<comment type="caution">
    <text evidence="8">The sequence shown here is derived from an EMBL/GenBank/DDBJ whole genome shotgun (WGS) entry which is preliminary data.</text>
</comment>
<keyword evidence="4" id="KW-0067">ATP-binding</keyword>
<dbReference type="PANTHER" id="PTHR10887:SF515">
    <property type="entry name" value="P-LOOP CONTAINING NUCLEOSIDE TRIPHOSPHATE HYDROLASES SUPERFAMILY PROTEIN"/>
    <property type="match status" value="1"/>
</dbReference>
<keyword evidence="1" id="KW-0547">Nucleotide-binding</keyword>
<keyword evidence="3 8" id="KW-0347">Helicase</keyword>
<feature type="signal peptide" evidence="5">
    <location>
        <begin position="1"/>
        <end position="23"/>
    </location>
</feature>
<accession>A0A5D3CVW3</accession>
<dbReference type="EMBL" id="SSTD01009294">
    <property type="protein sequence ID" value="TYK14399.1"/>
    <property type="molecule type" value="Genomic_DNA"/>
</dbReference>
<dbReference type="GO" id="GO:0016787">
    <property type="term" value="F:hydrolase activity"/>
    <property type="evidence" value="ECO:0007669"/>
    <property type="project" value="UniProtKB-KW"/>
</dbReference>
<gene>
    <name evidence="8" type="ORF">E5676_scaffold186G00450</name>
    <name evidence="7" type="ORF">E5676_scaffold201G00280</name>
</gene>
<evidence type="ECO:0000256" key="1">
    <source>
        <dbReference type="ARBA" id="ARBA00022741"/>
    </source>
</evidence>
<dbReference type="SUPFAM" id="SSF52540">
    <property type="entry name" value="P-loop containing nucleoside triphosphate hydrolases"/>
    <property type="match status" value="1"/>
</dbReference>
<protein>
    <submittedName>
        <fullName evidence="8">Helicase SEN1-like</fullName>
    </submittedName>
</protein>
<name>A0A5D3CVW3_CUCMM</name>
<proteinExistence type="predicted"/>
<evidence type="ECO:0000256" key="3">
    <source>
        <dbReference type="ARBA" id="ARBA00022806"/>
    </source>
</evidence>
<evidence type="ECO:0000256" key="4">
    <source>
        <dbReference type="ARBA" id="ARBA00022840"/>
    </source>
</evidence>
<dbReference type="CDD" id="cd18808">
    <property type="entry name" value="SF1_C_Upf1"/>
    <property type="match status" value="1"/>
</dbReference>
<evidence type="ECO:0000259" key="6">
    <source>
        <dbReference type="Pfam" id="PF13087"/>
    </source>
</evidence>
<dbReference type="Pfam" id="PF13087">
    <property type="entry name" value="AAA_12"/>
    <property type="match status" value="1"/>
</dbReference>
<feature type="chain" id="PRO_5042723172" evidence="5">
    <location>
        <begin position="24"/>
        <end position="293"/>
    </location>
</feature>
<reference evidence="8 9" key="1">
    <citation type="submission" date="2019-08" db="EMBL/GenBank/DDBJ databases">
        <title>Draft genome sequences of two oriental melons (Cucumis melo L. var makuwa).</title>
        <authorList>
            <person name="Kwon S.-Y."/>
        </authorList>
    </citation>
    <scope>NUCLEOTIDE SEQUENCE [LARGE SCALE GENOMIC DNA]</scope>
    <source>
        <strain evidence="9">cv. Chang Bougi</strain>
        <tissue evidence="8">Leaf</tissue>
    </source>
</reference>